<protein>
    <recommendedName>
        <fullName evidence="4">ABC transporter domain-containing protein</fullName>
    </recommendedName>
</protein>
<evidence type="ECO:0000313" key="5">
    <source>
        <dbReference type="EMBL" id="KRM36142.1"/>
    </source>
</evidence>
<dbReference type="Pfam" id="PF00005">
    <property type="entry name" value="ABC_tran"/>
    <property type="match status" value="1"/>
</dbReference>
<keyword evidence="6" id="KW-1185">Reference proteome</keyword>
<name>X0PV23_9LACO</name>
<dbReference type="OrthoDB" id="1689883at2"/>
<dbReference type="PROSITE" id="PS50893">
    <property type="entry name" value="ABC_TRANSPORTER_2"/>
    <property type="match status" value="1"/>
</dbReference>
<dbReference type="PANTHER" id="PTHR42939">
    <property type="entry name" value="ABC TRANSPORTER ATP-BINDING PROTEIN ALBC-RELATED"/>
    <property type="match status" value="1"/>
</dbReference>
<evidence type="ECO:0000256" key="3">
    <source>
        <dbReference type="ARBA" id="ARBA00022840"/>
    </source>
</evidence>
<evidence type="ECO:0000256" key="2">
    <source>
        <dbReference type="ARBA" id="ARBA00022741"/>
    </source>
</evidence>
<dbReference type="GO" id="GO:0005524">
    <property type="term" value="F:ATP binding"/>
    <property type="evidence" value="ECO:0007669"/>
    <property type="project" value="UniProtKB-KW"/>
</dbReference>
<keyword evidence="2" id="KW-0547">Nucleotide-binding</keyword>
<evidence type="ECO:0000256" key="1">
    <source>
        <dbReference type="ARBA" id="ARBA00022448"/>
    </source>
</evidence>
<proteinExistence type="predicted"/>
<evidence type="ECO:0000259" key="4">
    <source>
        <dbReference type="PROSITE" id="PS50893"/>
    </source>
</evidence>
<dbReference type="InterPro" id="IPR003439">
    <property type="entry name" value="ABC_transporter-like_ATP-bd"/>
</dbReference>
<dbReference type="CDD" id="cd03230">
    <property type="entry name" value="ABC_DR_subfamily_A"/>
    <property type="match status" value="1"/>
</dbReference>
<dbReference type="SUPFAM" id="SSF52540">
    <property type="entry name" value="P-loop containing nucleoside triphosphate hydrolases"/>
    <property type="match status" value="1"/>
</dbReference>
<dbReference type="SMART" id="SM00382">
    <property type="entry name" value="AAA"/>
    <property type="match status" value="1"/>
</dbReference>
<dbReference type="eggNOG" id="COG1131">
    <property type="taxonomic scope" value="Bacteria"/>
</dbReference>
<dbReference type="RefSeq" id="WP_035455164.1">
    <property type="nucleotide sequence ID" value="NZ_AZGA01000006.1"/>
</dbReference>
<sequence>MLQINDLTVLYDGVAAIQNVTFTLASGHIYALLGKNGSGKTTLMEAMMTMLQPSSGTMRFNDQPVTGDIAHQYFGYMETKPFFYEYLTVLEFLQYIRDIRELPRTDTQILNYLATVNLDGKKDALISTLSGGMRQRLSFVVATLHQPAVLLLDEPFSGQDPDETLKLQQLITAMAQNTAILISTHVFALIDKIATDVIFLTDGTIQEIQDVAENPWDLATYEAHFAANNQDTTKD</sequence>
<dbReference type="STRING" id="1423734.FC83_GL000041"/>
<dbReference type="AlphaFoldDB" id="X0PV23"/>
<dbReference type="InterPro" id="IPR017871">
    <property type="entry name" value="ABC_transporter-like_CS"/>
</dbReference>
<dbReference type="PATRIC" id="fig|1423734.3.peg.41"/>
<keyword evidence="1" id="KW-0813">Transport</keyword>
<evidence type="ECO:0000313" key="6">
    <source>
        <dbReference type="Proteomes" id="UP000051236"/>
    </source>
</evidence>
<dbReference type="InterPro" id="IPR003593">
    <property type="entry name" value="AAA+_ATPase"/>
</dbReference>
<dbReference type="PANTHER" id="PTHR42939:SF1">
    <property type="entry name" value="ABC TRANSPORTER ATP-BINDING PROTEIN ALBC-RELATED"/>
    <property type="match status" value="1"/>
</dbReference>
<keyword evidence="3" id="KW-0067">ATP-binding</keyword>
<dbReference type="Gene3D" id="3.40.50.300">
    <property type="entry name" value="P-loop containing nucleotide triphosphate hydrolases"/>
    <property type="match status" value="1"/>
</dbReference>
<accession>X0PV23</accession>
<comment type="caution">
    <text evidence="5">The sequence shown here is derived from an EMBL/GenBank/DDBJ whole genome shotgun (WGS) entry which is preliminary data.</text>
</comment>
<dbReference type="GO" id="GO:0016887">
    <property type="term" value="F:ATP hydrolysis activity"/>
    <property type="evidence" value="ECO:0007669"/>
    <property type="project" value="InterPro"/>
</dbReference>
<dbReference type="InterPro" id="IPR051782">
    <property type="entry name" value="ABC_Transporter_VariousFunc"/>
</dbReference>
<feature type="domain" description="ABC transporter" evidence="4">
    <location>
        <begin position="2"/>
        <end position="227"/>
    </location>
</feature>
<gene>
    <name evidence="5" type="ORF">FC83_GL000041</name>
</gene>
<reference evidence="5 6" key="1">
    <citation type="journal article" date="2015" name="Genome Announc.">
        <title>Expanding the biotechnology potential of lactobacilli through comparative genomics of 213 strains and associated genera.</title>
        <authorList>
            <person name="Sun Z."/>
            <person name="Harris H.M."/>
            <person name="McCann A."/>
            <person name="Guo C."/>
            <person name="Argimon S."/>
            <person name="Zhang W."/>
            <person name="Yang X."/>
            <person name="Jeffery I.B."/>
            <person name="Cooney J.C."/>
            <person name="Kagawa T.F."/>
            <person name="Liu W."/>
            <person name="Song Y."/>
            <person name="Salvetti E."/>
            <person name="Wrobel A."/>
            <person name="Rasinkangas P."/>
            <person name="Parkhill J."/>
            <person name="Rea M.C."/>
            <person name="O'Sullivan O."/>
            <person name="Ritari J."/>
            <person name="Douillard F.P."/>
            <person name="Paul Ross R."/>
            <person name="Yang R."/>
            <person name="Briner A.E."/>
            <person name="Felis G.E."/>
            <person name="de Vos W.M."/>
            <person name="Barrangou R."/>
            <person name="Klaenhammer T.R."/>
            <person name="Caufield P.W."/>
            <person name="Cui Y."/>
            <person name="Zhang H."/>
            <person name="O'Toole P.W."/>
        </authorList>
    </citation>
    <scope>NUCLEOTIDE SEQUENCE [LARGE SCALE GENOMIC DNA]</scope>
    <source>
        <strain evidence="5 6">DSM 18527</strain>
    </source>
</reference>
<dbReference type="PROSITE" id="PS00211">
    <property type="entry name" value="ABC_TRANSPORTER_1"/>
    <property type="match status" value="1"/>
</dbReference>
<organism evidence="5 6">
    <name type="scientific">Agrilactobacillus composti DSM 18527 = JCM 14202</name>
    <dbReference type="NCBI Taxonomy" id="1423734"/>
    <lineage>
        <taxon>Bacteria</taxon>
        <taxon>Bacillati</taxon>
        <taxon>Bacillota</taxon>
        <taxon>Bacilli</taxon>
        <taxon>Lactobacillales</taxon>
        <taxon>Lactobacillaceae</taxon>
        <taxon>Agrilactobacillus</taxon>
    </lineage>
</organism>
<dbReference type="Proteomes" id="UP000051236">
    <property type="component" value="Unassembled WGS sequence"/>
</dbReference>
<dbReference type="EMBL" id="AZGA01000006">
    <property type="protein sequence ID" value="KRM36142.1"/>
    <property type="molecule type" value="Genomic_DNA"/>
</dbReference>
<dbReference type="InterPro" id="IPR027417">
    <property type="entry name" value="P-loop_NTPase"/>
</dbReference>